<keyword evidence="2" id="KW-1185">Reference proteome</keyword>
<sequence>MSFFVEYGGDLTASSTLADFFADFSDFFAQDGHEFNSWFNSEDTFPGPLSGTQYAIVSELDDIEDFSFIAGAAEGSELTYTLFGGVPFHTLYGSLDSLEFGTGLEQWDETGDGNFALGETYLDISGLDLFGELSEGQANVVHEVVWGLMGGETDALADVINDILADYNLTVDSTFAELELAGLAGPASVTGVTEVSDFDLALAA</sequence>
<gene>
    <name evidence="1" type="ORF">C1H69_19545</name>
</gene>
<protein>
    <submittedName>
        <fullName evidence="1">Hemophore HasA</fullName>
    </submittedName>
</protein>
<dbReference type="AlphaFoldDB" id="A0A2N7TXD7"/>
<dbReference type="RefSeq" id="WP_102655062.1">
    <property type="nucleotide sequence ID" value="NZ_PNRF01000041.1"/>
</dbReference>
<comment type="caution">
    <text evidence="1">The sequence shown here is derived from an EMBL/GenBank/DDBJ whole genome shotgun (WGS) entry which is preliminary data.</text>
</comment>
<dbReference type="OrthoDB" id="8690007at2"/>
<evidence type="ECO:0000313" key="1">
    <source>
        <dbReference type="EMBL" id="PMR72840.1"/>
    </source>
</evidence>
<dbReference type="Pfam" id="PF06438">
    <property type="entry name" value="HasA"/>
    <property type="match status" value="1"/>
</dbReference>
<organism evidence="1 2">
    <name type="scientific">Billgrantia endophytica</name>
    <dbReference type="NCBI Taxonomy" id="2033802"/>
    <lineage>
        <taxon>Bacteria</taxon>
        <taxon>Pseudomonadati</taxon>
        <taxon>Pseudomonadota</taxon>
        <taxon>Gammaproteobacteria</taxon>
        <taxon>Oceanospirillales</taxon>
        <taxon>Halomonadaceae</taxon>
        <taxon>Billgrantia</taxon>
    </lineage>
</organism>
<dbReference type="EMBL" id="PNRF01000041">
    <property type="protein sequence ID" value="PMR72840.1"/>
    <property type="molecule type" value="Genomic_DNA"/>
</dbReference>
<dbReference type="SUPFAM" id="SSF54621">
    <property type="entry name" value="Heme-binding protein A (HasA)"/>
    <property type="match status" value="1"/>
</dbReference>
<accession>A0A2N7TXD7</accession>
<evidence type="ECO:0000313" key="2">
    <source>
        <dbReference type="Proteomes" id="UP000235803"/>
    </source>
</evidence>
<name>A0A2N7TXD7_9GAMM</name>
<proteinExistence type="predicted"/>
<reference evidence="1 2" key="1">
    <citation type="submission" date="2018-01" db="EMBL/GenBank/DDBJ databases">
        <title>Halomonas endophytica sp. nov., isolated from storage liquid in the stems of Populus euphratica.</title>
        <authorList>
            <person name="Chen C."/>
        </authorList>
    </citation>
    <scope>NUCLEOTIDE SEQUENCE [LARGE SCALE GENOMIC DNA]</scope>
    <source>
        <strain evidence="1 2">MC28</strain>
    </source>
</reference>
<dbReference type="Gene3D" id="3.30.1500.10">
    <property type="entry name" value="Haem-binding HasA"/>
    <property type="match status" value="1"/>
</dbReference>
<dbReference type="Proteomes" id="UP000235803">
    <property type="component" value="Unassembled WGS sequence"/>
</dbReference>
<dbReference type="InterPro" id="IPR010495">
    <property type="entry name" value="HasA_haem-bd"/>
</dbReference>
<dbReference type="InterPro" id="IPR036912">
    <property type="entry name" value="HasA_haem-bd_sf"/>
</dbReference>